<keyword evidence="7 12" id="KW-0479">Metal-binding</keyword>
<comment type="subcellular location">
    <subcellularLocation>
        <location evidence="1">Cytoplasm</location>
    </subcellularLocation>
</comment>
<evidence type="ECO:0000313" key="14">
    <source>
        <dbReference type="Proteomes" id="UP000178585"/>
    </source>
</evidence>
<proteinExistence type="inferred from homology"/>
<keyword evidence="6" id="KW-0963">Cytoplasm</keyword>
<dbReference type="EMBL" id="MEWZ01000027">
    <property type="protein sequence ID" value="OGC86255.1"/>
    <property type="molecule type" value="Genomic_DNA"/>
</dbReference>
<dbReference type="GO" id="GO:0009298">
    <property type="term" value="P:GDP-mannose biosynthetic process"/>
    <property type="evidence" value="ECO:0007669"/>
    <property type="project" value="UniProtKB-UniPathway"/>
</dbReference>
<dbReference type="NCBIfam" id="TIGR01484">
    <property type="entry name" value="HAD-SF-IIB"/>
    <property type="match status" value="1"/>
</dbReference>
<dbReference type="Pfam" id="PF03332">
    <property type="entry name" value="PMM"/>
    <property type="match status" value="1"/>
</dbReference>
<feature type="binding site" evidence="12">
    <location>
        <position position="214"/>
    </location>
    <ligand>
        <name>Mg(2+)</name>
        <dbReference type="ChEBI" id="CHEBI:18420"/>
        <label>1</label>
    </ligand>
</feature>
<feature type="binding site" evidence="12">
    <location>
        <position position="11"/>
    </location>
    <ligand>
        <name>Mg(2+)</name>
        <dbReference type="ChEBI" id="CHEBI:18420"/>
        <label>1</label>
    </ligand>
</feature>
<accession>A0A1F4XX18</accession>
<comment type="pathway">
    <text evidence="2">Nucleotide-sugar biosynthesis; GDP-alpha-D-mannose biosynthesis; alpha-D-mannose 1-phosphate from D-fructose 6-phosphate: step 2/2.</text>
</comment>
<comment type="subunit">
    <text evidence="4">Homodimer.</text>
</comment>
<feature type="binding site" evidence="12">
    <location>
        <position position="13"/>
    </location>
    <ligand>
        <name>Mg(2+)</name>
        <dbReference type="ChEBI" id="CHEBI:18420"/>
        <label>1</label>
    </ligand>
</feature>
<dbReference type="SUPFAM" id="SSF56784">
    <property type="entry name" value="HAD-like"/>
    <property type="match status" value="1"/>
</dbReference>
<dbReference type="STRING" id="1797245.A2949_03005"/>
<dbReference type="Proteomes" id="UP000178585">
    <property type="component" value="Unassembled WGS sequence"/>
</dbReference>
<organism evidence="13 14">
    <name type="scientific">Candidatus Adlerbacteria bacterium RIFCSPLOWO2_01_FULL_54_21b</name>
    <dbReference type="NCBI Taxonomy" id="1797245"/>
    <lineage>
        <taxon>Bacteria</taxon>
        <taxon>Candidatus Adleribacteriota</taxon>
    </lineage>
</organism>
<evidence type="ECO:0000256" key="12">
    <source>
        <dbReference type="PIRSR" id="PIRSR605002-3"/>
    </source>
</evidence>
<dbReference type="InterPro" id="IPR043169">
    <property type="entry name" value="PMM_cap"/>
</dbReference>
<evidence type="ECO:0000256" key="4">
    <source>
        <dbReference type="ARBA" id="ARBA00011738"/>
    </source>
</evidence>
<keyword evidence="9" id="KW-0413">Isomerase</keyword>
<comment type="similarity">
    <text evidence="3">Belongs to the eukaryotic PMM family.</text>
</comment>
<evidence type="ECO:0000256" key="8">
    <source>
        <dbReference type="ARBA" id="ARBA00022842"/>
    </source>
</evidence>
<comment type="caution">
    <text evidence="13">The sequence shown here is derived from an EMBL/GenBank/DDBJ whole genome shotgun (WGS) entry which is preliminary data.</text>
</comment>
<evidence type="ECO:0000256" key="2">
    <source>
        <dbReference type="ARBA" id="ARBA00004699"/>
    </source>
</evidence>
<name>A0A1F4XX18_9BACT</name>
<evidence type="ECO:0000313" key="13">
    <source>
        <dbReference type="EMBL" id="OGC86255.1"/>
    </source>
</evidence>
<dbReference type="InterPro" id="IPR023214">
    <property type="entry name" value="HAD_sf"/>
</dbReference>
<feature type="active site" description="Nucleophile" evidence="10">
    <location>
        <position position="11"/>
    </location>
</feature>
<sequence>MNLHPKLLVFDLDGTLSESKQRMSADMGELLSALLKKMPVAVMSGAGWPQFQKQFFPALPPEAHVQHLYIFPDNAAQCFVYRGDAWKPQYDHAFTPAEREHILAELDAALKETGIDDAPVRVWGERIEDRGAEIVFSGLGQQAPLDAKKQWDPTGEKRKRLRDSLARRLPEFSEAAGGSTSVDITRKGITKAYGINRLTELTSILISEMLYVGDALNEGGNDAVVVDTGIRTHAVFGPEETKGLIESLLNIHM</sequence>
<evidence type="ECO:0000256" key="10">
    <source>
        <dbReference type="PIRSR" id="PIRSR605002-1"/>
    </source>
</evidence>
<feature type="binding site" evidence="11">
    <location>
        <position position="130"/>
    </location>
    <ligand>
        <name>alpha-D-mannose 1-phosphate</name>
        <dbReference type="ChEBI" id="CHEBI:58409"/>
    </ligand>
</feature>
<keyword evidence="8 12" id="KW-0460">Magnesium</keyword>
<dbReference type="GO" id="GO:0046872">
    <property type="term" value="F:metal ion binding"/>
    <property type="evidence" value="ECO:0007669"/>
    <property type="project" value="UniProtKB-KW"/>
</dbReference>
<feature type="active site" description="Proton donor/acceptor" evidence="10">
    <location>
        <position position="13"/>
    </location>
</feature>
<comment type="cofactor">
    <cofactor evidence="12">
        <name>Mg(2+)</name>
        <dbReference type="ChEBI" id="CHEBI:18420"/>
    </cofactor>
</comment>
<dbReference type="GO" id="GO:0016791">
    <property type="term" value="F:phosphatase activity"/>
    <property type="evidence" value="ECO:0007669"/>
    <property type="project" value="UniProtKB-ARBA"/>
</dbReference>
<dbReference type="Gene3D" id="3.30.1240.20">
    <property type="match status" value="1"/>
</dbReference>
<dbReference type="GO" id="GO:0004615">
    <property type="term" value="F:phosphomannomutase activity"/>
    <property type="evidence" value="ECO:0007669"/>
    <property type="project" value="UniProtKB-EC"/>
</dbReference>
<feature type="binding site" evidence="11">
    <location>
        <position position="181"/>
    </location>
    <ligand>
        <name>alpha-D-mannose 1-phosphate</name>
        <dbReference type="ChEBI" id="CHEBI:58409"/>
    </ligand>
</feature>
<feature type="binding site" evidence="12">
    <location>
        <position position="227"/>
    </location>
    <ligand>
        <name>Mg(2+)</name>
        <dbReference type="ChEBI" id="CHEBI:18420"/>
        <label>1</label>
    </ligand>
</feature>
<dbReference type="AlphaFoldDB" id="A0A1F4XX18"/>
<protein>
    <recommendedName>
        <fullName evidence="5">phosphomannomutase</fullName>
        <ecNumber evidence="5">5.4.2.8</ecNumber>
    </recommendedName>
</protein>
<evidence type="ECO:0000256" key="9">
    <source>
        <dbReference type="ARBA" id="ARBA00023235"/>
    </source>
</evidence>
<dbReference type="InterPro" id="IPR006379">
    <property type="entry name" value="HAD-SF_hydro_IIB"/>
</dbReference>
<evidence type="ECO:0000256" key="1">
    <source>
        <dbReference type="ARBA" id="ARBA00004496"/>
    </source>
</evidence>
<reference evidence="13 14" key="1">
    <citation type="journal article" date="2016" name="Nat. Commun.">
        <title>Thousands of microbial genomes shed light on interconnected biogeochemical processes in an aquifer system.</title>
        <authorList>
            <person name="Anantharaman K."/>
            <person name="Brown C.T."/>
            <person name="Hug L.A."/>
            <person name="Sharon I."/>
            <person name="Castelle C.J."/>
            <person name="Probst A.J."/>
            <person name="Thomas B.C."/>
            <person name="Singh A."/>
            <person name="Wilkins M.J."/>
            <person name="Karaoz U."/>
            <person name="Brodie E.L."/>
            <person name="Williams K.H."/>
            <person name="Hubbard S.S."/>
            <person name="Banfield J.F."/>
        </authorList>
    </citation>
    <scope>NUCLEOTIDE SEQUENCE [LARGE SCALE GENOMIC DNA]</scope>
</reference>
<evidence type="ECO:0000256" key="11">
    <source>
        <dbReference type="PIRSR" id="PIRSR605002-2"/>
    </source>
</evidence>
<evidence type="ECO:0000256" key="6">
    <source>
        <dbReference type="ARBA" id="ARBA00022490"/>
    </source>
</evidence>
<dbReference type="InterPro" id="IPR036412">
    <property type="entry name" value="HAD-like_sf"/>
</dbReference>
<dbReference type="InterPro" id="IPR005002">
    <property type="entry name" value="PMM"/>
</dbReference>
<dbReference type="EC" id="5.4.2.8" evidence="5"/>
<feature type="binding site" evidence="11">
    <location>
        <position position="183"/>
    </location>
    <ligand>
        <name>alpha-D-mannose 1-phosphate</name>
        <dbReference type="ChEBI" id="CHEBI:58409"/>
    </ligand>
</feature>
<dbReference type="GO" id="GO:0005737">
    <property type="term" value="C:cytoplasm"/>
    <property type="evidence" value="ECO:0007669"/>
    <property type="project" value="UniProtKB-SubCell"/>
</dbReference>
<dbReference type="Gene3D" id="3.40.50.1000">
    <property type="entry name" value="HAD superfamily/HAD-like"/>
    <property type="match status" value="1"/>
</dbReference>
<evidence type="ECO:0000256" key="5">
    <source>
        <dbReference type="ARBA" id="ARBA00012730"/>
    </source>
</evidence>
<gene>
    <name evidence="13" type="ORF">A2949_03005</name>
</gene>
<evidence type="ECO:0000256" key="7">
    <source>
        <dbReference type="ARBA" id="ARBA00022723"/>
    </source>
</evidence>
<evidence type="ECO:0000256" key="3">
    <source>
        <dbReference type="ARBA" id="ARBA00009736"/>
    </source>
</evidence>
<dbReference type="UniPathway" id="UPA00126">
    <property type="reaction ID" value="UER00424"/>
</dbReference>